<protein>
    <submittedName>
        <fullName evidence="3">Uncharacterized protein</fullName>
    </submittedName>
</protein>
<feature type="region of interest" description="Disordered" evidence="1">
    <location>
        <begin position="1"/>
        <end position="21"/>
    </location>
</feature>
<sequence length="562" mass="60097">MTTAPSELPARGPGQQPGPTAPIAIAGNLSPVASSSATRHLNAGAYLDERFCRRSLDEVYHQPGRAVAPSFGFDLSVVLGHCLRADRINLIRDVASIVLLVMAACLGAPGLLFGLGVAAAGYSLVAVWRILVEVARWQLTDEVSPKRLIGNGLAAVLGSLVSALAFLTALPIAGLLAVSAGVEPGDASAVLALFGVGVTLTFAAVFGPPVVAELVKWRYATENGPGGQPTLVHQTVRMNELRNQQEGNTTIFSGYSPFIGSGVRLSTEGFALRMVGGAEDFEEPRPEGEREYQEVPFAAVDLIAHVERSVGELAFASDPEHRLAGLTVTRRIFTAGSETTQLKSRTSASDVERFIREPADANRHYLACQVNSWDGELVTTVYVHYALQGRALYFEVDTFALAPCRDEFRVVDDVSSIGAVPYLKVGWRALMDAPATVAAAPRSLFRAGWRALTRRLSVPADPRRGFDRGARISVREMATLDIVRNDFQMQDVAKHKKIITRRIVAATLDFLVTRGVDVTEFRQSSRVLINSGIYAGGNIGDISGISNSFVPATSSGPTAGKG</sequence>
<evidence type="ECO:0000256" key="1">
    <source>
        <dbReference type="SAM" id="MobiDB-lite"/>
    </source>
</evidence>
<dbReference type="AlphaFoldDB" id="A0A9W5UXP6"/>
<keyword evidence="2" id="KW-0812">Transmembrane</keyword>
<dbReference type="EMBL" id="BOPD01000057">
    <property type="protein sequence ID" value="GIJ36611.1"/>
    <property type="molecule type" value="Genomic_DNA"/>
</dbReference>
<dbReference type="Proteomes" id="UP000607311">
    <property type="component" value="Unassembled WGS sequence"/>
</dbReference>
<accession>A0A9W5UXP6</accession>
<evidence type="ECO:0000313" key="4">
    <source>
        <dbReference type="Proteomes" id="UP000607311"/>
    </source>
</evidence>
<feature type="transmembrane region" description="Helical" evidence="2">
    <location>
        <begin position="148"/>
        <end position="178"/>
    </location>
</feature>
<dbReference type="OrthoDB" id="3078176at2"/>
<evidence type="ECO:0000256" key="2">
    <source>
        <dbReference type="SAM" id="Phobius"/>
    </source>
</evidence>
<organism evidence="3 4">
    <name type="scientific">Micromonospora sediminimaris</name>
    <dbReference type="NCBI Taxonomy" id="547162"/>
    <lineage>
        <taxon>Bacteria</taxon>
        <taxon>Bacillati</taxon>
        <taxon>Actinomycetota</taxon>
        <taxon>Actinomycetes</taxon>
        <taxon>Micromonosporales</taxon>
        <taxon>Micromonosporaceae</taxon>
        <taxon>Micromonospora</taxon>
    </lineage>
</organism>
<name>A0A9W5UXP6_9ACTN</name>
<keyword evidence="2" id="KW-0472">Membrane</keyword>
<feature type="transmembrane region" description="Helical" evidence="2">
    <location>
        <begin position="190"/>
        <end position="211"/>
    </location>
</feature>
<gene>
    <name evidence="3" type="ORF">Vse01_57590</name>
</gene>
<feature type="transmembrane region" description="Helical" evidence="2">
    <location>
        <begin position="97"/>
        <end position="128"/>
    </location>
</feature>
<dbReference type="RefSeq" id="WP_139233077.1">
    <property type="nucleotide sequence ID" value="NZ_BOPD01000057.1"/>
</dbReference>
<proteinExistence type="predicted"/>
<evidence type="ECO:0000313" key="3">
    <source>
        <dbReference type="EMBL" id="GIJ36611.1"/>
    </source>
</evidence>
<reference evidence="3" key="1">
    <citation type="submission" date="2021-01" db="EMBL/GenBank/DDBJ databases">
        <title>Whole genome shotgun sequence of Verrucosispora sediminis NBRC 107745.</title>
        <authorList>
            <person name="Komaki H."/>
            <person name="Tamura T."/>
        </authorList>
    </citation>
    <scope>NUCLEOTIDE SEQUENCE</scope>
    <source>
        <strain evidence="3">NBRC 107745</strain>
    </source>
</reference>
<comment type="caution">
    <text evidence="3">The sequence shown here is derived from an EMBL/GenBank/DDBJ whole genome shotgun (WGS) entry which is preliminary data.</text>
</comment>
<keyword evidence="4" id="KW-1185">Reference proteome</keyword>
<keyword evidence="2" id="KW-1133">Transmembrane helix</keyword>